<reference evidence="2" key="1">
    <citation type="journal article" date="2013" name="ISME J.">
        <title>A small predatory core genome in the divergent marine Bacteriovorax marinus SJ and the terrestrial Bdellovibrio bacteriovorus.</title>
        <authorList>
            <person name="Crossman L.C."/>
            <person name="Chen H."/>
            <person name="Cerdeno-Tarraga A.M."/>
            <person name="Brooks K."/>
            <person name="Quail M.A."/>
            <person name="Pineiro S.A."/>
            <person name="Hobley L."/>
            <person name="Sockett R.E."/>
            <person name="Bentley S.D."/>
            <person name="Parkhill J."/>
            <person name="Williams H.N."/>
            <person name="Stine O.C."/>
        </authorList>
    </citation>
    <scope>NUCLEOTIDE SEQUENCE [LARGE SCALE GENOMIC DNA]</scope>
    <source>
        <strain evidence="2">ATCC BAA-682 / DSM 15412 / SJ</strain>
    </source>
</reference>
<gene>
    <name evidence="1" type="ordered locus">BMS_2553</name>
</gene>
<evidence type="ECO:0000313" key="1">
    <source>
        <dbReference type="EMBL" id="CBW27342.1"/>
    </source>
</evidence>
<evidence type="ECO:0000313" key="2">
    <source>
        <dbReference type="Proteomes" id="UP000008963"/>
    </source>
</evidence>
<dbReference type="HOGENOM" id="CLU_2395625_0_0_7"/>
<name>E1X5Z8_HALMS</name>
<keyword evidence="2" id="KW-1185">Reference proteome</keyword>
<dbReference type="AlphaFoldDB" id="E1X5Z8"/>
<organism evidence="1 2">
    <name type="scientific">Halobacteriovorax marinus (strain ATCC BAA-682 / DSM 15412 / SJ)</name>
    <name type="common">Bacteriovorax marinus</name>
    <dbReference type="NCBI Taxonomy" id="862908"/>
    <lineage>
        <taxon>Bacteria</taxon>
        <taxon>Pseudomonadati</taxon>
        <taxon>Bdellovibrionota</taxon>
        <taxon>Bacteriovoracia</taxon>
        <taxon>Bacteriovoracales</taxon>
        <taxon>Halobacteriovoraceae</taxon>
        <taxon>Halobacteriovorax</taxon>
    </lineage>
</organism>
<dbReference type="PATRIC" id="fig|862908.3.peg.2438"/>
<dbReference type="KEGG" id="bmx:BMS_2553"/>
<proteinExistence type="predicted"/>
<sequence length="93" mass="10630">MKTIDQDNSQAKNPSLYSPTQVSLDIMNLEILISKLKGICHEIDPYTELTLSMKERLIDVGIEEFNDPFALTNQLLFMTENAIEELAKLKEEN</sequence>
<dbReference type="STRING" id="862908.BMS_2553"/>
<accession>E1X5Z8</accession>
<dbReference type="Proteomes" id="UP000008963">
    <property type="component" value="Chromosome"/>
</dbReference>
<protein>
    <submittedName>
        <fullName evidence="1">Uncharacterized protein</fullName>
    </submittedName>
</protein>
<dbReference type="EMBL" id="FQ312005">
    <property type="protein sequence ID" value="CBW27342.1"/>
    <property type="molecule type" value="Genomic_DNA"/>
</dbReference>
<dbReference type="RefSeq" id="WP_014245118.1">
    <property type="nucleotide sequence ID" value="NC_016620.1"/>
</dbReference>
<dbReference type="OrthoDB" id="5295818at2"/>